<keyword evidence="3" id="KW-0328">Glycosyltransferase</keyword>
<protein>
    <recommendedName>
        <fullName evidence="4">Glycosyltransferase</fullName>
        <ecNumber evidence="4">2.4.1.-</ecNumber>
    </recommendedName>
</protein>
<dbReference type="PROSITE" id="PS00375">
    <property type="entry name" value="UDPGT"/>
    <property type="match status" value="1"/>
</dbReference>
<dbReference type="Pfam" id="PF00201">
    <property type="entry name" value="UDPGT"/>
    <property type="match status" value="1"/>
</dbReference>
<dbReference type="InterPro" id="IPR035595">
    <property type="entry name" value="UDP_glycos_trans_CS"/>
</dbReference>
<sequence>MVLQRILLVTFPSQGHINPALQFAKRLISMGAHVTLLVTLHLYRRITKKITIPGLYVLPFSDGFDAGFFPVNNTAADYHLYLSELQRRSSDFVSELIVSTTAEGNPFTQVVYTLLVPWVADVARSFNLPTALLWIETATVLDILYYYFHGYADYINEETMAEASCSITLPGLPFSLSQRDIPSFLLQWKPTMLSFTFPAFEEQILQLDREINPTVLVNTFEALESAALRAVDGINMIPIGPLIPSAFLDGRDPSDSCFGGDIFPLSNDYVTWLDSKEEKSVVYVSFGSYLELSKRQMEEIARALFDCGRPFLWVIRGKENEEEVLELGMELEKKGKIVTWCSQVEVLSHGSVGCFVTHCGWNSTMESLVSGVPMVAFPQWTDQMTNAKLVEDVWKIGVRVDHDVNEDGIVEGKKIKRCLDVVMGSGDKACELRKNSQKWMGLARDAAMEGGSSENNLRAFVHHVGDKFTHTQVTPN</sequence>
<reference evidence="5 6" key="1">
    <citation type="submission" date="2019-04" db="EMBL/GenBank/DDBJ databases">
        <title>An improved genome assembly and genetic linkage map for asparagus bean, Vigna unguiculata ssp. sesquipedialis.</title>
        <authorList>
            <person name="Xia Q."/>
            <person name="Zhang R."/>
            <person name="Dong Y."/>
        </authorList>
    </citation>
    <scope>NUCLEOTIDE SEQUENCE [LARGE SCALE GENOMIC DNA]</scope>
    <source>
        <tissue evidence="5">Leaf</tissue>
    </source>
</reference>
<evidence type="ECO:0000256" key="3">
    <source>
        <dbReference type="RuleBase" id="RU003718"/>
    </source>
</evidence>
<dbReference type="InterPro" id="IPR002213">
    <property type="entry name" value="UDP_glucos_trans"/>
</dbReference>
<dbReference type="SUPFAM" id="SSF53756">
    <property type="entry name" value="UDP-Glycosyltransferase/glycogen phosphorylase"/>
    <property type="match status" value="1"/>
</dbReference>
<dbReference type="EC" id="2.4.1.-" evidence="4"/>
<keyword evidence="2 3" id="KW-0808">Transferase</keyword>
<accession>A0A4D6M6C7</accession>
<organism evidence="5 6">
    <name type="scientific">Vigna unguiculata</name>
    <name type="common">Cowpea</name>
    <dbReference type="NCBI Taxonomy" id="3917"/>
    <lineage>
        <taxon>Eukaryota</taxon>
        <taxon>Viridiplantae</taxon>
        <taxon>Streptophyta</taxon>
        <taxon>Embryophyta</taxon>
        <taxon>Tracheophyta</taxon>
        <taxon>Spermatophyta</taxon>
        <taxon>Magnoliopsida</taxon>
        <taxon>eudicotyledons</taxon>
        <taxon>Gunneridae</taxon>
        <taxon>Pentapetalae</taxon>
        <taxon>rosids</taxon>
        <taxon>fabids</taxon>
        <taxon>Fabales</taxon>
        <taxon>Fabaceae</taxon>
        <taxon>Papilionoideae</taxon>
        <taxon>50 kb inversion clade</taxon>
        <taxon>NPAAA clade</taxon>
        <taxon>indigoferoid/millettioid clade</taxon>
        <taxon>Phaseoleae</taxon>
        <taxon>Vigna</taxon>
    </lineage>
</organism>
<dbReference type="GO" id="GO:0080043">
    <property type="term" value="F:quercetin 3-O-glucosyltransferase activity"/>
    <property type="evidence" value="ECO:0007669"/>
    <property type="project" value="TreeGrafter"/>
</dbReference>
<dbReference type="Proteomes" id="UP000501690">
    <property type="component" value="Linkage Group LG6"/>
</dbReference>
<dbReference type="OrthoDB" id="5835829at2759"/>
<evidence type="ECO:0000256" key="4">
    <source>
        <dbReference type="RuleBase" id="RU362057"/>
    </source>
</evidence>
<dbReference type="AlphaFoldDB" id="A0A4D6M6C7"/>
<keyword evidence="6" id="KW-1185">Reference proteome</keyword>
<evidence type="ECO:0000256" key="2">
    <source>
        <dbReference type="ARBA" id="ARBA00022679"/>
    </source>
</evidence>
<evidence type="ECO:0000313" key="6">
    <source>
        <dbReference type="Proteomes" id="UP000501690"/>
    </source>
</evidence>
<comment type="similarity">
    <text evidence="1 3">Belongs to the UDP-glycosyltransferase family.</text>
</comment>
<dbReference type="FunFam" id="3.40.50.2000:FF:000019">
    <property type="entry name" value="Glycosyltransferase"/>
    <property type="match status" value="1"/>
</dbReference>
<dbReference type="EMBL" id="CP039350">
    <property type="protein sequence ID" value="QCD96939.1"/>
    <property type="molecule type" value="Genomic_DNA"/>
</dbReference>
<dbReference type="Gramene" id="Vigun01g079800.1.v1.2">
    <property type="protein sequence ID" value="Vigun01g079800.1.v1.2.CDS.1"/>
    <property type="gene ID" value="Vigun01g079800.v1.2"/>
</dbReference>
<dbReference type="CDD" id="cd03784">
    <property type="entry name" value="GT1_Gtf-like"/>
    <property type="match status" value="1"/>
</dbReference>
<dbReference type="GO" id="GO:0080044">
    <property type="term" value="F:quercetin 7-O-glucosyltransferase activity"/>
    <property type="evidence" value="ECO:0007669"/>
    <property type="project" value="TreeGrafter"/>
</dbReference>
<dbReference type="PANTHER" id="PTHR11926:SF1421">
    <property type="entry name" value="GLYCOSYLTRANSFERASE"/>
    <property type="match status" value="1"/>
</dbReference>
<dbReference type="Gene3D" id="3.40.50.2000">
    <property type="entry name" value="Glycogen Phosphorylase B"/>
    <property type="match status" value="2"/>
</dbReference>
<evidence type="ECO:0000256" key="1">
    <source>
        <dbReference type="ARBA" id="ARBA00009995"/>
    </source>
</evidence>
<gene>
    <name evidence="5" type="ORF">DEO72_LG6g1649</name>
</gene>
<name>A0A4D6M6C7_VIGUN</name>
<proteinExistence type="inferred from homology"/>
<dbReference type="PANTHER" id="PTHR11926">
    <property type="entry name" value="GLUCOSYL/GLUCURONOSYL TRANSFERASES"/>
    <property type="match status" value="1"/>
</dbReference>
<evidence type="ECO:0000313" key="5">
    <source>
        <dbReference type="EMBL" id="QCD96939.1"/>
    </source>
</evidence>